<organism evidence="1 2">
    <name type="scientific">Trichonephila clavipes</name>
    <name type="common">Golden silk orbweaver</name>
    <name type="synonym">Nephila clavipes</name>
    <dbReference type="NCBI Taxonomy" id="2585209"/>
    <lineage>
        <taxon>Eukaryota</taxon>
        <taxon>Metazoa</taxon>
        <taxon>Ecdysozoa</taxon>
        <taxon>Arthropoda</taxon>
        <taxon>Chelicerata</taxon>
        <taxon>Arachnida</taxon>
        <taxon>Araneae</taxon>
        <taxon>Araneomorphae</taxon>
        <taxon>Entelegynae</taxon>
        <taxon>Araneoidea</taxon>
        <taxon>Nephilidae</taxon>
        <taxon>Trichonephila</taxon>
    </lineage>
</organism>
<dbReference type="Proteomes" id="UP000887159">
    <property type="component" value="Unassembled WGS sequence"/>
</dbReference>
<accession>A0A8X6RG50</accession>
<name>A0A8X6RG50_TRICX</name>
<dbReference type="AlphaFoldDB" id="A0A8X6RG50"/>
<comment type="caution">
    <text evidence="1">The sequence shown here is derived from an EMBL/GenBank/DDBJ whole genome shotgun (WGS) entry which is preliminary data.</text>
</comment>
<evidence type="ECO:0000313" key="2">
    <source>
        <dbReference type="Proteomes" id="UP000887159"/>
    </source>
</evidence>
<proteinExistence type="predicted"/>
<sequence length="121" mass="13392">MAGIFPDDRHTAWTPWWVDARQDEVVFRAYESKNILYVEAWQLIVPHLSQTYAQAAKPSTATTTTQIDENITKLVCPPLKLLKSLVSIPKPTMSSKIPVVTKSSTAIQANLLPSTPSVTVT</sequence>
<protein>
    <submittedName>
        <fullName evidence="1">Uncharacterized protein</fullName>
    </submittedName>
</protein>
<reference evidence="1" key="1">
    <citation type="submission" date="2020-08" db="EMBL/GenBank/DDBJ databases">
        <title>Multicomponent nature underlies the extraordinary mechanical properties of spider dragline silk.</title>
        <authorList>
            <person name="Kono N."/>
            <person name="Nakamura H."/>
            <person name="Mori M."/>
            <person name="Yoshida Y."/>
            <person name="Ohtoshi R."/>
            <person name="Malay A.D."/>
            <person name="Moran D.A.P."/>
            <person name="Tomita M."/>
            <person name="Numata K."/>
            <person name="Arakawa K."/>
        </authorList>
    </citation>
    <scope>NUCLEOTIDE SEQUENCE</scope>
</reference>
<evidence type="ECO:0000313" key="1">
    <source>
        <dbReference type="EMBL" id="GFX91939.1"/>
    </source>
</evidence>
<gene>
    <name evidence="1" type="primary">NCL1_42224</name>
    <name evidence="1" type="ORF">TNCV_3577691</name>
</gene>
<keyword evidence="2" id="KW-1185">Reference proteome</keyword>
<dbReference type="EMBL" id="BMAU01021137">
    <property type="protein sequence ID" value="GFX91939.1"/>
    <property type="molecule type" value="Genomic_DNA"/>
</dbReference>